<dbReference type="Proteomes" id="UP001432027">
    <property type="component" value="Unassembled WGS sequence"/>
</dbReference>
<feature type="region of interest" description="Disordered" evidence="1">
    <location>
        <begin position="38"/>
        <end position="61"/>
    </location>
</feature>
<organism evidence="3 4">
    <name type="scientific">Pristionchus entomophagus</name>
    <dbReference type="NCBI Taxonomy" id="358040"/>
    <lineage>
        <taxon>Eukaryota</taxon>
        <taxon>Metazoa</taxon>
        <taxon>Ecdysozoa</taxon>
        <taxon>Nematoda</taxon>
        <taxon>Chromadorea</taxon>
        <taxon>Rhabditida</taxon>
        <taxon>Rhabditina</taxon>
        <taxon>Diplogasteromorpha</taxon>
        <taxon>Diplogasteroidea</taxon>
        <taxon>Neodiplogasteridae</taxon>
        <taxon>Pristionchus</taxon>
    </lineage>
</organism>
<dbReference type="AlphaFoldDB" id="A0AAV5SN57"/>
<feature type="domain" description="BHLH" evidence="2">
    <location>
        <begin position="1"/>
        <end position="29"/>
    </location>
</feature>
<keyword evidence="4" id="KW-1185">Reference proteome</keyword>
<dbReference type="SUPFAM" id="SSF47459">
    <property type="entry name" value="HLH, helix-loop-helix DNA-binding domain"/>
    <property type="match status" value="1"/>
</dbReference>
<dbReference type="Pfam" id="PF00010">
    <property type="entry name" value="HLH"/>
    <property type="match status" value="1"/>
</dbReference>
<evidence type="ECO:0000313" key="4">
    <source>
        <dbReference type="Proteomes" id="UP001432027"/>
    </source>
</evidence>
<evidence type="ECO:0000313" key="3">
    <source>
        <dbReference type="EMBL" id="GMS84349.1"/>
    </source>
</evidence>
<dbReference type="InterPro" id="IPR036638">
    <property type="entry name" value="HLH_DNA-bd_sf"/>
</dbReference>
<dbReference type="InterPro" id="IPR011598">
    <property type="entry name" value="bHLH_dom"/>
</dbReference>
<comment type="caution">
    <text evidence="3">The sequence shown here is derived from an EMBL/GenBank/DDBJ whole genome shotgun (WGS) entry which is preliminary data.</text>
</comment>
<feature type="non-terminal residue" evidence="3">
    <location>
        <position position="1"/>
    </location>
</feature>
<dbReference type="PROSITE" id="PS50888">
    <property type="entry name" value="BHLH"/>
    <property type="match status" value="1"/>
</dbReference>
<dbReference type="EMBL" id="BTSX01000002">
    <property type="protein sequence ID" value="GMS84349.1"/>
    <property type="molecule type" value="Genomic_DNA"/>
</dbReference>
<proteinExistence type="predicted"/>
<evidence type="ECO:0000256" key="1">
    <source>
        <dbReference type="SAM" id="MobiDB-lite"/>
    </source>
</evidence>
<protein>
    <recommendedName>
        <fullName evidence="2">BHLH domain-containing protein</fullName>
    </recommendedName>
</protein>
<dbReference type="GO" id="GO:0046983">
    <property type="term" value="F:protein dimerization activity"/>
    <property type="evidence" value="ECO:0007669"/>
    <property type="project" value="InterPro"/>
</dbReference>
<sequence length="94" mass="10919">RKRVNQVSLNKKLSKADTLRMATRYIAHLKQILHKGTTPVVPHNTVSPAHPSFRSDESYQSHSPIEYKIDPNQHHQMNYHLSHVLFQTVDNPAW</sequence>
<accession>A0AAV5SN57</accession>
<gene>
    <name evidence="3" type="ORF">PENTCL1PPCAC_6524</name>
</gene>
<name>A0AAV5SN57_9BILA</name>
<reference evidence="3" key="1">
    <citation type="submission" date="2023-10" db="EMBL/GenBank/DDBJ databases">
        <title>Genome assembly of Pristionchus species.</title>
        <authorList>
            <person name="Yoshida K."/>
            <person name="Sommer R.J."/>
        </authorList>
    </citation>
    <scope>NUCLEOTIDE SEQUENCE</scope>
    <source>
        <strain evidence="3">RS0144</strain>
    </source>
</reference>
<evidence type="ECO:0000259" key="2">
    <source>
        <dbReference type="PROSITE" id="PS50888"/>
    </source>
</evidence>
<dbReference type="Gene3D" id="4.10.280.10">
    <property type="entry name" value="Helix-loop-helix DNA-binding domain"/>
    <property type="match status" value="1"/>
</dbReference>